<dbReference type="RefSeq" id="YP_010798643.1">
    <property type="nucleotide sequence ID" value="NC_076509.1"/>
</dbReference>
<dbReference type="KEGG" id="vg:80536892"/>
<dbReference type="Pfam" id="PF05702">
    <property type="entry name" value="Herpes_UL49_5"/>
    <property type="match status" value="1"/>
</dbReference>
<evidence type="ECO:0000256" key="7">
    <source>
        <dbReference type="ARBA" id="ARBA00022989"/>
    </source>
</evidence>
<protein>
    <submittedName>
        <fullName evidence="13">Envelope glycoprotein N</fullName>
    </submittedName>
</protein>
<keyword evidence="14" id="KW-1185">Reference proteome</keyword>
<evidence type="ECO:0000256" key="9">
    <source>
        <dbReference type="ARBA" id="ARBA00023157"/>
    </source>
</evidence>
<evidence type="ECO:0000313" key="13">
    <source>
        <dbReference type="EMBL" id="QBM10851.1"/>
    </source>
</evidence>
<evidence type="ECO:0000256" key="10">
    <source>
        <dbReference type="ARBA" id="ARBA00034089"/>
    </source>
</evidence>
<evidence type="ECO:0000256" key="3">
    <source>
        <dbReference type="ARBA" id="ARBA00022812"/>
    </source>
</evidence>
<organism evidence="13 14">
    <name type="scientific">Caprine alphaherpesvirus 1</name>
    <dbReference type="NCBI Taxonomy" id="39944"/>
    <lineage>
        <taxon>Viruses</taxon>
        <taxon>Duplodnaviria</taxon>
        <taxon>Heunggongvirae</taxon>
        <taxon>Peploviricota</taxon>
        <taxon>Herviviricetes</taxon>
        <taxon>Herpesvirales</taxon>
        <taxon>Orthoherpesviridae</taxon>
        <taxon>Alphaherpesvirinae</taxon>
        <taxon>Varicellovirus</taxon>
        <taxon>Varicellovirus caprinealpha1</taxon>
    </lineage>
</organism>
<evidence type="ECO:0000256" key="4">
    <source>
        <dbReference type="ARBA" id="ARBA00022844"/>
    </source>
</evidence>
<keyword evidence="5" id="KW-1043">Host membrane</keyword>
<dbReference type="Proteomes" id="UP000828786">
    <property type="component" value="Segment"/>
</dbReference>
<keyword evidence="8 11" id="KW-0472">Membrane</keyword>
<keyword evidence="3" id="KW-1040">Host Golgi apparatus</keyword>
<keyword evidence="7 11" id="KW-1133">Transmembrane helix</keyword>
<evidence type="ECO:0000256" key="11">
    <source>
        <dbReference type="SAM" id="Phobius"/>
    </source>
</evidence>
<sequence>MLRTRAWPLAACAALALLAIACARDPLLDVMRSESAMDFWSAACYARGIPFSEPPHALVLFYLALVAVVLSAVAYAYGLCLRLVGPGSANKRGLRRRG</sequence>
<reference evidence="13 14" key="1">
    <citation type="submission" date="2018-02" db="EMBL/GenBank/DDBJ databases">
        <title>A novel caprine herpesvirus isolated from goats in China.</title>
        <authorList>
            <person name="Hao F."/>
            <person name="Mao L."/>
            <person name="Li W."/>
        </authorList>
    </citation>
    <scope>NUCLEOTIDE SEQUENCE [LARGE SCALE GENOMIC DNA]</scope>
    <source>
        <strain evidence="13 14">JSHA1405</strain>
    </source>
</reference>
<keyword evidence="2" id="KW-0732">Signal</keyword>
<keyword evidence="6 13" id="KW-0261">Viral envelope protein</keyword>
<proteinExistence type="inferred from homology"/>
<feature type="domain" description="Envelope glycoprotein N" evidence="12">
    <location>
        <begin position="8"/>
        <end position="86"/>
    </location>
</feature>
<dbReference type="GeneID" id="80536892"/>
<dbReference type="EMBL" id="MG989243">
    <property type="protein sequence ID" value="QBM10851.1"/>
    <property type="molecule type" value="Genomic_DNA"/>
</dbReference>
<evidence type="ECO:0000256" key="6">
    <source>
        <dbReference type="ARBA" id="ARBA00022879"/>
    </source>
</evidence>
<keyword evidence="9" id="KW-1015">Disulfide bond</keyword>
<dbReference type="InterPro" id="IPR008647">
    <property type="entry name" value="GN_domain"/>
</dbReference>
<dbReference type="InterPro" id="IPR034707">
    <property type="entry name" value="HSV_GN"/>
</dbReference>
<name>A0AAE5YI25_9ALPH</name>
<accession>A0AAE5YI25</accession>
<keyword evidence="4" id="KW-0946">Virion</keyword>
<evidence type="ECO:0000256" key="8">
    <source>
        <dbReference type="ARBA" id="ARBA00023136"/>
    </source>
</evidence>
<dbReference type="GO" id="GO:0019031">
    <property type="term" value="C:viral envelope"/>
    <property type="evidence" value="ECO:0007669"/>
    <property type="project" value="UniProtKB-KW"/>
</dbReference>
<evidence type="ECO:0000256" key="2">
    <source>
        <dbReference type="ARBA" id="ARBA00022729"/>
    </source>
</evidence>
<evidence type="ECO:0000259" key="12">
    <source>
        <dbReference type="Pfam" id="PF05702"/>
    </source>
</evidence>
<dbReference type="HAMAP" id="MF_04037">
    <property type="entry name" value="HSV_GN"/>
    <property type="match status" value="1"/>
</dbReference>
<comment type="function">
    <text evidence="10">Envelope glycoprotein necessary for proper maturation of gM and modulation of its membrane fusion activity. Also plays a critical role in virion morphogenesis.</text>
</comment>
<dbReference type="PROSITE" id="PS51257">
    <property type="entry name" value="PROKAR_LIPOPROTEIN"/>
    <property type="match status" value="1"/>
</dbReference>
<evidence type="ECO:0000313" key="14">
    <source>
        <dbReference type="Proteomes" id="UP000828786"/>
    </source>
</evidence>
<evidence type="ECO:0000256" key="1">
    <source>
        <dbReference type="ARBA" id="ARBA00022692"/>
    </source>
</evidence>
<feature type="transmembrane region" description="Helical" evidence="11">
    <location>
        <begin position="59"/>
        <end position="85"/>
    </location>
</feature>
<gene>
    <name evidence="13" type="primary">UL49.5</name>
</gene>
<keyword evidence="1 11" id="KW-0812">Transmembrane</keyword>
<evidence type="ECO:0000256" key="5">
    <source>
        <dbReference type="ARBA" id="ARBA00022870"/>
    </source>
</evidence>